<dbReference type="RefSeq" id="WP_100424151.1">
    <property type="nucleotide sequence ID" value="NZ_BOOX01000011.1"/>
</dbReference>
<dbReference type="InterPro" id="IPR028944">
    <property type="entry name" value="PRTase_ComF-like"/>
</dbReference>
<name>A0A2M9CBY3_9CELL</name>
<dbReference type="SUPFAM" id="SSF53271">
    <property type="entry name" value="PRTase-like"/>
    <property type="match status" value="1"/>
</dbReference>
<comment type="caution">
    <text evidence="1">The sequence shown here is derived from an EMBL/GenBank/DDBJ whole genome shotgun (WGS) entry which is preliminary data.</text>
</comment>
<dbReference type="Proteomes" id="UP000231693">
    <property type="component" value="Unassembled WGS sequence"/>
</dbReference>
<proteinExistence type="predicted"/>
<dbReference type="EMBL" id="PGFE01000007">
    <property type="protein sequence ID" value="PJJ68592.1"/>
    <property type="molecule type" value="Genomic_DNA"/>
</dbReference>
<dbReference type="AlphaFoldDB" id="A0A2M9CBY3"/>
<gene>
    <name evidence="1" type="ORF">CLV28_3008</name>
</gene>
<dbReference type="GO" id="GO:0016740">
    <property type="term" value="F:transferase activity"/>
    <property type="evidence" value="ECO:0007669"/>
    <property type="project" value="UniProtKB-KW"/>
</dbReference>
<sequence>MSARAFALTRLVESPAGDLALVRDVVRGGDTGSAGCGVTVEQYSRFKHGDGLVARELGTALAEEFVAAHARTLRGDVVVTSSGYDVAPPAARSLLGPFVGTLRRLLDARDARGARGVTVRTVTVHRSAPSDGDYAAMGRDARAAALGAHDLHLGAGGDVRHAHVLALDDVRVTGVHERAMDAALRSAGARRVDHLYVVDAHLLGADPTVESRLNTVAVRDVDDLARLAASPGFVPNARVTRMLLGLDDASLAAVAARLPVEVLRWFSQVGLRDRFTELPRYRPAAERFRALAGGLVQEGAAP</sequence>
<organism evidence="1 2">
    <name type="scientific">Sediminihabitans luteus</name>
    <dbReference type="NCBI Taxonomy" id="1138585"/>
    <lineage>
        <taxon>Bacteria</taxon>
        <taxon>Bacillati</taxon>
        <taxon>Actinomycetota</taxon>
        <taxon>Actinomycetes</taxon>
        <taxon>Micrococcales</taxon>
        <taxon>Cellulomonadaceae</taxon>
        <taxon>Sediminihabitans</taxon>
    </lineage>
</organism>
<protein>
    <submittedName>
        <fullName evidence="1">Phosphoribosyl transferase-like protein</fullName>
    </submittedName>
</protein>
<evidence type="ECO:0000313" key="1">
    <source>
        <dbReference type="EMBL" id="PJJ68592.1"/>
    </source>
</evidence>
<dbReference type="InterPro" id="IPR029057">
    <property type="entry name" value="PRTase-like"/>
</dbReference>
<reference evidence="1 2" key="1">
    <citation type="submission" date="2017-11" db="EMBL/GenBank/DDBJ databases">
        <title>Genomic Encyclopedia of Archaeal and Bacterial Type Strains, Phase II (KMG-II): From Individual Species to Whole Genera.</title>
        <authorList>
            <person name="Goeker M."/>
        </authorList>
    </citation>
    <scope>NUCLEOTIDE SEQUENCE [LARGE SCALE GENOMIC DNA]</scope>
    <source>
        <strain evidence="1 2">DSM 25478</strain>
    </source>
</reference>
<evidence type="ECO:0000313" key="2">
    <source>
        <dbReference type="Proteomes" id="UP000231693"/>
    </source>
</evidence>
<dbReference type="OrthoDB" id="8420922at2"/>
<dbReference type="Pfam" id="PF15610">
    <property type="entry name" value="PRTase_3"/>
    <property type="match status" value="1"/>
</dbReference>
<keyword evidence="2" id="KW-1185">Reference proteome</keyword>
<keyword evidence="1" id="KW-0808">Transferase</keyword>
<accession>A0A2M9CBY3</accession>